<evidence type="ECO:0000256" key="1">
    <source>
        <dbReference type="SAM" id="MobiDB-lite"/>
    </source>
</evidence>
<comment type="caution">
    <text evidence="3">The sequence shown here is derived from an EMBL/GenBank/DDBJ whole genome shotgun (WGS) entry which is preliminary data.</text>
</comment>
<feature type="transmembrane region" description="Helical" evidence="2">
    <location>
        <begin position="98"/>
        <end position="116"/>
    </location>
</feature>
<feature type="region of interest" description="Disordered" evidence="1">
    <location>
        <begin position="319"/>
        <end position="431"/>
    </location>
</feature>
<dbReference type="Proteomes" id="UP000229095">
    <property type="component" value="Unassembled WGS sequence"/>
</dbReference>
<feature type="compositionally biased region" description="Basic and acidic residues" evidence="1">
    <location>
        <begin position="402"/>
        <end position="416"/>
    </location>
</feature>
<feature type="compositionally biased region" description="Basic and acidic residues" evidence="1">
    <location>
        <begin position="222"/>
        <end position="269"/>
    </location>
</feature>
<feature type="compositionally biased region" description="Basic and acidic residues" evidence="1">
    <location>
        <begin position="362"/>
        <end position="385"/>
    </location>
</feature>
<keyword evidence="2" id="KW-0472">Membrane</keyword>
<protein>
    <submittedName>
        <fullName evidence="3">Uncharacterized protein</fullName>
    </submittedName>
</protein>
<dbReference type="EMBL" id="PEBI01000002">
    <property type="protein sequence ID" value="PJM73388.1"/>
    <property type="molecule type" value="Genomic_DNA"/>
</dbReference>
<evidence type="ECO:0000313" key="4">
    <source>
        <dbReference type="Proteomes" id="UP000229095"/>
    </source>
</evidence>
<keyword evidence="2" id="KW-0812">Transmembrane</keyword>
<keyword evidence="2" id="KW-1133">Transmembrane helix</keyword>
<name>A0A2M9H990_9BIFI</name>
<dbReference type="AlphaFoldDB" id="A0A2M9H990"/>
<feature type="region of interest" description="Disordered" evidence="1">
    <location>
        <begin position="222"/>
        <end position="298"/>
    </location>
</feature>
<gene>
    <name evidence="3" type="ORF">CS006_04950</name>
</gene>
<feature type="transmembrane region" description="Helical" evidence="2">
    <location>
        <begin position="6"/>
        <end position="23"/>
    </location>
</feature>
<reference evidence="3 4" key="1">
    <citation type="submission" date="2017-10" db="EMBL/GenBank/DDBJ databases">
        <title>Draft genome sequences of strains TRE 1, TRE 9, TRE H and TRI 7, isolated from tamarins, belonging to four potential novel Bifidobacterium species.</title>
        <authorList>
            <person name="Mattarelli P."/>
            <person name="Modesto M."/>
            <person name="Puglisi E."/>
            <person name="Morelli L."/>
            <person name="Spezio C."/>
            <person name="Bonetti A."/>
            <person name="Sandri C."/>
        </authorList>
    </citation>
    <scope>NUCLEOTIDE SEQUENCE [LARGE SCALE GENOMIC DNA]</scope>
    <source>
        <strain evidence="4">TRE1</strain>
    </source>
</reference>
<keyword evidence="4" id="KW-1185">Reference proteome</keyword>
<feature type="region of interest" description="Disordered" evidence="1">
    <location>
        <begin position="165"/>
        <end position="192"/>
    </location>
</feature>
<organism evidence="3 4">
    <name type="scientific">Bifidobacterium primatium</name>
    <dbReference type="NCBI Taxonomy" id="2045438"/>
    <lineage>
        <taxon>Bacteria</taxon>
        <taxon>Bacillati</taxon>
        <taxon>Actinomycetota</taxon>
        <taxon>Actinomycetes</taxon>
        <taxon>Bifidobacteriales</taxon>
        <taxon>Bifidobacteriaceae</taxon>
        <taxon>Bifidobacterium</taxon>
    </lineage>
</organism>
<accession>A0A2M9H990</accession>
<evidence type="ECO:0000256" key="2">
    <source>
        <dbReference type="SAM" id="Phobius"/>
    </source>
</evidence>
<evidence type="ECO:0000313" key="3">
    <source>
        <dbReference type="EMBL" id="PJM73388.1"/>
    </source>
</evidence>
<sequence length="444" mass="48390">MDSLASVVLWAIIAMLIFGLQPWQTMMGMKNAMEHRSDRYSASLHIIDMDDGMHFGDRHGNIAGKGVVMRSAAQARLDDTKIAHVRALRRDAIRRRRVLVLSLLAVAVVILVLALALHFSPLFALIPVALDAAVLALGVRAAKQAREWERQVALAKKRAKIKRAKTAASVERTPAMAKAAESVDSTKTGAMSQEDIRRTIELAKAEKQAAIAERKAREAQRKAAVEAANDKARKEMEARARERDEHAVQAESKHERPASSDSKTRKAEDTPETPKPVAKPVQEHKPAEPEDYTAELEKVTSAHALDAFELASNQDLISFSLGSPRQGQDVPVAEPQSLEIKSTKQVAHAEPVKADAAASKPSVEEKPSEKDAEAERDARDREAKQVVRQSAEAVAQIISAKKTGERTARRNERKAVAAESVSAPTASSDSLGVDVDAVLARRRS</sequence>
<proteinExistence type="predicted"/>